<organism evidence="4 5">
    <name type="scientific">Candidatus Thermochlorobacter aerophilus</name>
    <dbReference type="NCBI Taxonomy" id="1868324"/>
    <lineage>
        <taxon>Bacteria</taxon>
        <taxon>Pseudomonadati</taxon>
        <taxon>Chlorobiota</taxon>
        <taxon>Chlorobiia</taxon>
        <taxon>Chlorobiales</taxon>
        <taxon>Candidatus Thermochlorobacteriaceae</taxon>
        <taxon>Candidatus Thermochlorobacter</taxon>
    </lineage>
</organism>
<evidence type="ECO:0000256" key="2">
    <source>
        <dbReference type="PROSITE-ProRule" id="PRU00169"/>
    </source>
</evidence>
<evidence type="ECO:0000259" key="3">
    <source>
        <dbReference type="PROSITE" id="PS50110"/>
    </source>
</evidence>
<accession>A0A395M2Y7</accession>
<protein>
    <submittedName>
        <fullName evidence="4">Response regulator</fullName>
    </submittedName>
</protein>
<dbReference type="CDD" id="cd00156">
    <property type="entry name" value="REC"/>
    <property type="match status" value="1"/>
</dbReference>
<evidence type="ECO:0000256" key="1">
    <source>
        <dbReference type="ARBA" id="ARBA00022553"/>
    </source>
</evidence>
<evidence type="ECO:0000313" key="4">
    <source>
        <dbReference type="EMBL" id="RFM25179.1"/>
    </source>
</evidence>
<reference evidence="4 5" key="1">
    <citation type="journal article" date="2011" name="ISME J.">
        <title>Community ecology of hot spring cyanobacterial mats: predominant populations and their functional potential.</title>
        <authorList>
            <person name="Klatt C.G."/>
            <person name="Wood J.M."/>
            <person name="Rusch D.B."/>
            <person name="Bateson M.M."/>
            <person name="Hamamura N."/>
            <person name="Heidelberg J.F."/>
            <person name="Grossman A.R."/>
            <person name="Bhaya D."/>
            <person name="Cohan F.M."/>
            <person name="Kuhl M."/>
            <person name="Bryant D.A."/>
            <person name="Ward D.M."/>
        </authorList>
    </citation>
    <scope>NUCLEOTIDE SEQUENCE [LARGE SCALE GENOMIC DNA]</scope>
    <source>
        <strain evidence="4">OS</strain>
    </source>
</reference>
<dbReference type="Pfam" id="PF00072">
    <property type="entry name" value="Response_reg"/>
    <property type="match status" value="1"/>
</dbReference>
<dbReference type="PANTHER" id="PTHR44591">
    <property type="entry name" value="STRESS RESPONSE REGULATOR PROTEIN 1"/>
    <property type="match status" value="1"/>
</dbReference>
<dbReference type="PROSITE" id="PS50110">
    <property type="entry name" value="RESPONSE_REGULATORY"/>
    <property type="match status" value="1"/>
</dbReference>
<gene>
    <name evidence="4" type="ORF">D0433_01970</name>
</gene>
<feature type="domain" description="Response regulatory" evidence="3">
    <location>
        <begin position="4"/>
        <end position="119"/>
    </location>
</feature>
<sequence>MIRKMLLADDDRDIHYYVQSVLQTSWLNIKSVYNGKDALKEFETMDYDMILTDLSMPEMNGVELIKALFQSKFKVPPVVVLSSMADTSLIVKCLSAGVADYIIKPAEPARIRKTVYGILHLDESGNPIVQRSLSSYMGEMTMMKITGKLLLDDGRNTGVMYYEEGKLKQIQFAGLSGLEALEAAKRSKFLNVSLVTGNTVDNNSTP</sequence>
<dbReference type="Proteomes" id="UP000266389">
    <property type="component" value="Unassembled WGS sequence"/>
</dbReference>
<evidence type="ECO:0000313" key="5">
    <source>
        <dbReference type="Proteomes" id="UP000266389"/>
    </source>
</evidence>
<dbReference type="SUPFAM" id="SSF52172">
    <property type="entry name" value="CheY-like"/>
    <property type="match status" value="1"/>
</dbReference>
<dbReference type="PANTHER" id="PTHR44591:SF3">
    <property type="entry name" value="RESPONSE REGULATORY DOMAIN-CONTAINING PROTEIN"/>
    <property type="match status" value="1"/>
</dbReference>
<dbReference type="InterPro" id="IPR050595">
    <property type="entry name" value="Bact_response_regulator"/>
</dbReference>
<dbReference type="Gene3D" id="3.40.50.2300">
    <property type="match status" value="1"/>
</dbReference>
<dbReference type="SMART" id="SM00448">
    <property type="entry name" value="REC"/>
    <property type="match status" value="1"/>
</dbReference>
<name>A0A395M2Y7_9BACT</name>
<dbReference type="GO" id="GO:0000160">
    <property type="term" value="P:phosphorelay signal transduction system"/>
    <property type="evidence" value="ECO:0007669"/>
    <property type="project" value="InterPro"/>
</dbReference>
<dbReference type="EMBL" id="PHFL01000008">
    <property type="protein sequence ID" value="RFM25179.1"/>
    <property type="molecule type" value="Genomic_DNA"/>
</dbReference>
<dbReference type="AlphaFoldDB" id="A0A395M2Y7"/>
<dbReference type="InterPro" id="IPR011006">
    <property type="entry name" value="CheY-like_superfamily"/>
</dbReference>
<proteinExistence type="predicted"/>
<keyword evidence="1 2" id="KW-0597">Phosphoprotein</keyword>
<comment type="caution">
    <text evidence="4">The sequence shown here is derived from an EMBL/GenBank/DDBJ whole genome shotgun (WGS) entry which is preliminary data.</text>
</comment>
<dbReference type="InterPro" id="IPR001789">
    <property type="entry name" value="Sig_transdc_resp-reg_receiver"/>
</dbReference>
<feature type="modified residue" description="4-aspartylphosphate" evidence="2">
    <location>
        <position position="53"/>
    </location>
</feature>